<feature type="domain" description="NlpC/P60" evidence="7">
    <location>
        <begin position="37"/>
        <end position="158"/>
    </location>
</feature>
<dbReference type="PANTHER" id="PTHR47360:SF1">
    <property type="entry name" value="ENDOPEPTIDASE NLPC-RELATED"/>
    <property type="match status" value="1"/>
</dbReference>
<dbReference type="GO" id="GO:0008234">
    <property type="term" value="F:cysteine-type peptidase activity"/>
    <property type="evidence" value="ECO:0007669"/>
    <property type="project" value="UniProtKB-KW"/>
</dbReference>
<evidence type="ECO:0000313" key="9">
    <source>
        <dbReference type="Proteomes" id="UP000325302"/>
    </source>
</evidence>
<keyword evidence="5" id="KW-0788">Thiol protease</keyword>
<keyword evidence="9" id="KW-1185">Reference proteome</keyword>
<gene>
    <name evidence="8" type="ORF">E1H14_07730</name>
</gene>
<comment type="similarity">
    <text evidence="1">Belongs to the peptidase C40 family.</text>
</comment>
<dbReference type="AlphaFoldDB" id="A0A5A9W281"/>
<protein>
    <submittedName>
        <fullName evidence="8">Glycoside hydrolase</fullName>
    </submittedName>
</protein>
<dbReference type="PANTHER" id="PTHR47360">
    <property type="entry name" value="MUREIN DD-ENDOPEPTIDASE MEPS/MUREIN LD-CARBOXYPEPTIDASE"/>
    <property type="match status" value="1"/>
</dbReference>
<dbReference type="PROSITE" id="PS51257">
    <property type="entry name" value="PROKAR_LIPOPROTEIN"/>
    <property type="match status" value="1"/>
</dbReference>
<dbReference type="SUPFAM" id="SSF54001">
    <property type="entry name" value="Cysteine proteinases"/>
    <property type="match status" value="1"/>
</dbReference>
<dbReference type="Proteomes" id="UP000325302">
    <property type="component" value="Unassembled WGS sequence"/>
</dbReference>
<organism evidence="8 9">
    <name type="scientific">Nitrincola tapanii</name>
    <dbReference type="NCBI Taxonomy" id="1708751"/>
    <lineage>
        <taxon>Bacteria</taxon>
        <taxon>Pseudomonadati</taxon>
        <taxon>Pseudomonadota</taxon>
        <taxon>Gammaproteobacteria</taxon>
        <taxon>Oceanospirillales</taxon>
        <taxon>Oceanospirillaceae</taxon>
        <taxon>Nitrincola</taxon>
    </lineage>
</organism>
<evidence type="ECO:0000259" key="7">
    <source>
        <dbReference type="PROSITE" id="PS51935"/>
    </source>
</evidence>
<evidence type="ECO:0000256" key="2">
    <source>
        <dbReference type="ARBA" id="ARBA00022670"/>
    </source>
</evidence>
<comment type="caution">
    <text evidence="8">The sequence shown here is derived from an EMBL/GenBank/DDBJ whole genome shotgun (WGS) entry which is preliminary data.</text>
</comment>
<dbReference type="InterPro" id="IPR000064">
    <property type="entry name" value="NLP_P60_dom"/>
</dbReference>
<keyword evidence="2" id="KW-0645">Protease</keyword>
<evidence type="ECO:0000256" key="1">
    <source>
        <dbReference type="ARBA" id="ARBA00007074"/>
    </source>
</evidence>
<keyword evidence="4 8" id="KW-0378">Hydrolase</keyword>
<keyword evidence="3 6" id="KW-0732">Signal</keyword>
<reference evidence="8 9" key="1">
    <citation type="submission" date="2019-03" db="EMBL/GenBank/DDBJ databases">
        <title>Nitrincola sp. nov. isolated from an Indian soda lake.</title>
        <authorList>
            <person name="Joshi A."/>
            <person name="Thite S.V."/>
            <person name="Joseph N."/>
            <person name="Dhotre D."/>
            <person name="Moorthy M."/>
            <person name="Shouche Y.S."/>
        </authorList>
    </citation>
    <scope>NUCLEOTIDE SEQUENCE [LARGE SCALE GENOMIC DNA]</scope>
    <source>
        <strain evidence="8 9">MEB193</strain>
    </source>
</reference>
<dbReference type="RefSeq" id="WP_149390882.1">
    <property type="nucleotide sequence ID" value="NZ_SMRS01000005.1"/>
</dbReference>
<accession>A0A5A9W281</accession>
<dbReference type="Gene3D" id="3.90.1720.10">
    <property type="entry name" value="endopeptidase domain like (from Nostoc punctiforme)"/>
    <property type="match status" value="1"/>
</dbReference>
<sequence>MRSVLILLLALFLSGCYTQTRQPQSLVQKPEPVQAPLEIRLALEQQYVSWAGTPYRLGGTDRSGIDCSGFVREVFSNVYALDLPRSTDEQVHLGAEVSRQALQPSDLVFFRTGATQRHVGIYLGEGKFLHASTSRGVIISRLDNPYWKRNYWTARRLADEPQTLASL</sequence>
<evidence type="ECO:0000256" key="5">
    <source>
        <dbReference type="ARBA" id="ARBA00022807"/>
    </source>
</evidence>
<dbReference type="PROSITE" id="PS51935">
    <property type="entry name" value="NLPC_P60"/>
    <property type="match status" value="1"/>
</dbReference>
<evidence type="ECO:0000313" key="8">
    <source>
        <dbReference type="EMBL" id="KAA0874702.1"/>
    </source>
</evidence>
<dbReference type="InterPro" id="IPR038765">
    <property type="entry name" value="Papain-like_cys_pep_sf"/>
</dbReference>
<name>A0A5A9W281_9GAMM</name>
<dbReference type="OrthoDB" id="9807055at2"/>
<feature type="signal peptide" evidence="6">
    <location>
        <begin position="1"/>
        <end position="20"/>
    </location>
</feature>
<evidence type="ECO:0000256" key="4">
    <source>
        <dbReference type="ARBA" id="ARBA00022801"/>
    </source>
</evidence>
<evidence type="ECO:0000256" key="6">
    <source>
        <dbReference type="SAM" id="SignalP"/>
    </source>
</evidence>
<dbReference type="Pfam" id="PF00877">
    <property type="entry name" value="NLPC_P60"/>
    <property type="match status" value="1"/>
</dbReference>
<proteinExistence type="inferred from homology"/>
<evidence type="ECO:0000256" key="3">
    <source>
        <dbReference type="ARBA" id="ARBA00022729"/>
    </source>
</evidence>
<dbReference type="EMBL" id="SMRS01000005">
    <property type="protein sequence ID" value="KAA0874702.1"/>
    <property type="molecule type" value="Genomic_DNA"/>
</dbReference>
<dbReference type="InterPro" id="IPR052062">
    <property type="entry name" value="Murein_DD/LD_carboxypeptidase"/>
</dbReference>
<feature type="chain" id="PRO_5022908932" evidence="6">
    <location>
        <begin position="21"/>
        <end position="167"/>
    </location>
</feature>
<dbReference type="GO" id="GO:0006508">
    <property type="term" value="P:proteolysis"/>
    <property type="evidence" value="ECO:0007669"/>
    <property type="project" value="UniProtKB-KW"/>
</dbReference>